<accession>A0A8H6I1U1</accession>
<evidence type="ECO:0000313" key="3">
    <source>
        <dbReference type="Proteomes" id="UP000521943"/>
    </source>
</evidence>
<dbReference type="AlphaFoldDB" id="A0A8H6I1U1"/>
<sequence>MQQVLTPQLQALLFCSSVSVGSQRSSRAPSPSAEQRLQSRSSTREFYASNPPGLRAAPAPAPVGPMTTSDFAQYAAAQQMLPSIVQEFPEAPEHPVSQMLNATTNQKLLPGYITSAFDVSPLREDLVLAELPRCYKYSPNAMSCEVYFDIWDSQQGTCSQWLIRKLAGNGVIRPRPVVAGLAVLYVVVCTPQMSIAISVGAEPNPVPATPSAMPS</sequence>
<name>A0A8H6I1U1_9AGAR</name>
<evidence type="ECO:0000313" key="2">
    <source>
        <dbReference type="EMBL" id="KAF6757119.1"/>
    </source>
</evidence>
<evidence type="ECO:0000256" key="1">
    <source>
        <dbReference type="SAM" id="MobiDB-lite"/>
    </source>
</evidence>
<feature type="compositionally biased region" description="Low complexity" evidence="1">
    <location>
        <begin position="22"/>
        <end position="35"/>
    </location>
</feature>
<keyword evidence="3" id="KW-1185">Reference proteome</keyword>
<comment type="caution">
    <text evidence="2">The sequence shown here is derived from an EMBL/GenBank/DDBJ whole genome shotgun (WGS) entry which is preliminary data.</text>
</comment>
<gene>
    <name evidence="2" type="ORF">DFP72DRAFT_1065964</name>
</gene>
<proteinExistence type="predicted"/>
<dbReference type="Proteomes" id="UP000521943">
    <property type="component" value="Unassembled WGS sequence"/>
</dbReference>
<reference evidence="2 3" key="1">
    <citation type="submission" date="2020-07" db="EMBL/GenBank/DDBJ databases">
        <title>Comparative genomics of pyrophilous fungi reveals a link between fire events and developmental genes.</title>
        <authorList>
            <consortium name="DOE Joint Genome Institute"/>
            <person name="Steindorff A.S."/>
            <person name="Carver A."/>
            <person name="Calhoun S."/>
            <person name="Stillman K."/>
            <person name="Liu H."/>
            <person name="Lipzen A."/>
            <person name="Pangilinan J."/>
            <person name="Labutti K."/>
            <person name="Bruns T.D."/>
            <person name="Grigoriev I.V."/>
        </authorList>
    </citation>
    <scope>NUCLEOTIDE SEQUENCE [LARGE SCALE GENOMIC DNA]</scope>
    <source>
        <strain evidence="2 3">CBS 144469</strain>
    </source>
</reference>
<dbReference type="EMBL" id="JACGCI010000023">
    <property type="protein sequence ID" value="KAF6757119.1"/>
    <property type="molecule type" value="Genomic_DNA"/>
</dbReference>
<organism evidence="2 3">
    <name type="scientific">Ephemerocybe angulata</name>
    <dbReference type="NCBI Taxonomy" id="980116"/>
    <lineage>
        <taxon>Eukaryota</taxon>
        <taxon>Fungi</taxon>
        <taxon>Dikarya</taxon>
        <taxon>Basidiomycota</taxon>
        <taxon>Agaricomycotina</taxon>
        <taxon>Agaricomycetes</taxon>
        <taxon>Agaricomycetidae</taxon>
        <taxon>Agaricales</taxon>
        <taxon>Agaricineae</taxon>
        <taxon>Psathyrellaceae</taxon>
        <taxon>Ephemerocybe</taxon>
    </lineage>
</organism>
<feature type="region of interest" description="Disordered" evidence="1">
    <location>
        <begin position="22"/>
        <end position="61"/>
    </location>
</feature>
<protein>
    <submittedName>
        <fullName evidence="2">Uncharacterized protein</fullName>
    </submittedName>
</protein>
<dbReference type="OrthoDB" id="3067824at2759"/>